<dbReference type="Proteomes" id="UP000192328">
    <property type="component" value="Unassembled WGS sequence"/>
</dbReference>
<dbReference type="EMBL" id="FWXZ01000002">
    <property type="protein sequence ID" value="SMC51752.1"/>
    <property type="molecule type" value="Genomic_DNA"/>
</dbReference>
<proteinExistence type="predicted"/>
<evidence type="ECO:0000313" key="2">
    <source>
        <dbReference type="Proteomes" id="UP000192328"/>
    </source>
</evidence>
<name>A0AC61PK22_9FIRM</name>
<sequence>MEIMRSGRCNVRETELRNENTLSAWYDSYGTDILRYCFMMLGNRTDAEDATQETFLKVWRNIGRFEAKNGCSPKSWIIRIAGNTCRDYLRRGWHKYENRLITPEDLKKLGNAPDESREMIMDVMNLPEKYREVVLLVFLQGMTLREAADCMQTSASTISRRLEKAKRMIA</sequence>
<accession>A0AC61PK22</accession>
<gene>
    <name evidence="1" type="ORF">SAMN06297397_1180</name>
</gene>
<comment type="caution">
    <text evidence="1">The sequence shown here is derived from an EMBL/GenBank/DDBJ whole genome shotgun (WGS) entry which is preliminary data.</text>
</comment>
<organism evidence="1 2">
    <name type="scientific">Aristaeella lactis</name>
    <dbReference type="NCBI Taxonomy" id="3046383"/>
    <lineage>
        <taxon>Bacteria</taxon>
        <taxon>Bacillati</taxon>
        <taxon>Bacillota</taxon>
        <taxon>Clostridia</taxon>
        <taxon>Eubacteriales</taxon>
        <taxon>Aristaeellaceae</taxon>
        <taxon>Aristaeella</taxon>
    </lineage>
</organism>
<keyword evidence="2" id="KW-1185">Reference proteome</keyword>
<evidence type="ECO:0000313" key="1">
    <source>
        <dbReference type="EMBL" id="SMC51752.1"/>
    </source>
</evidence>
<protein>
    <submittedName>
        <fullName evidence="1">RNA polymerase sigma-70 factor, ECF subfamily</fullName>
    </submittedName>
</protein>
<reference evidence="1" key="1">
    <citation type="submission" date="2017-04" db="EMBL/GenBank/DDBJ databases">
        <authorList>
            <person name="Varghese N."/>
            <person name="Submissions S."/>
        </authorList>
    </citation>
    <scope>NUCLEOTIDE SEQUENCE</scope>
    <source>
        <strain evidence="1">WTE2008</strain>
    </source>
</reference>